<proteinExistence type="predicted"/>
<evidence type="ECO:0000313" key="3">
    <source>
        <dbReference type="Proteomes" id="UP000467193"/>
    </source>
</evidence>
<feature type="transmembrane region" description="Helical" evidence="1">
    <location>
        <begin position="58"/>
        <end position="78"/>
    </location>
</feature>
<name>A0A7I7QTV9_9MYCO</name>
<dbReference type="Proteomes" id="UP000467193">
    <property type="component" value="Chromosome"/>
</dbReference>
<keyword evidence="1" id="KW-0812">Transmembrane</keyword>
<protein>
    <submittedName>
        <fullName evidence="2">Uncharacterized protein</fullName>
    </submittedName>
</protein>
<accession>A0A7I7QTV9</accession>
<dbReference type="AlphaFoldDB" id="A0A7I7QTV9"/>
<keyword evidence="1" id="KW-1133">Transmembrane helix</keyword>
<keyword evidence="3" id="KW-1185">Reference proteome</keyword>
<dbReference type="KEGG" id="msei:MSEDJ_35260"/>
<evidence type="ECO:0000256" key="1">
    <source>
        <dbReference type="SAM" id="Phobius"/>
    </source>
</evidence>
<dbReference type="EMBL" id="AP022588">
    <property type="protein sequence ID" value="BBY29430.1"/>
    <property type="molecule type" value="Genomic_DNA"/>
</dbReference>
<reference evidence="2 3" key="1">
    <citation type="journal article" date="2019" name="Emerg. Microbes Infect.">
        <title>Comprehensive subspecies identification of 175 nontuberculous mycobacteria species based on 7547 genomic profiles.</title>
        <authorList>
            <person name="Matsumoto Y."/>
            <person name="Kinjo T."/>
            <person name="Motooka D."/>
            <person name="Nabeya D."/>
            <person name="Jung N."/>
            <person name="Uechi K."/>
            <person name="Horii T."/>
            <person name="Iida T."/>
            <person name="Fujita J."/>
            <person name="Nakamura S."/>
        </authorList>
    </citation>
    <scope>NUCLEOTIDE SEQUENCE [LARGE SCALE GENOMIC DNA]</scope>
    <source>
        <strain evidence="2 3">JCM 17899</strain>
    </source>
</reference>
<keyword evidence="1" id="KW-0472">Membrane</keyword>
<sequence length="94" mass="10188">MNLRPVRRPVDGDVDATFGPQYETADGTVVIPVSNPVGIFVVKDGRSSWRPATDDTRIALAGILVGLVATSLLGVTMLRRPPWPDLYGEVSKRI</sequence>
<dbReference type="RefSeq" id="WP_163798206.1">
    <property type="nucleotide sequence ID" value="NZ_AP022588.1"/>
</dbReference>
<gene>
    <name evidence="2" type="ORF">MSEDJ_35260</name>
</gene>
<evidence type="ECO:0000313" key="2">
    <source>
        <dbReference type="EMBL" id="BBY29430.1"/>
    </source>
</evidence>
<organism evidence="2 3">
    <name type="scientific">Mycolicibacterium sediminis</name>
    <dbReference type="NCBI Taxonomy" id="1286180"/>
    <lineage>
        <taxon>Bacteria</taxon>
        <taxon>Bacillati</taxon>
        <taxon>Actinomycetota</taxon>
        <taxon>Actinomycetes</taxon>
        <taxon>Mycobacteriales</taxon>
        <taxon>Mycobacteriaceae</taxon>
        <taxon>Mycolicibacterium</taxon>
    </lineage>
</organism>